<evidence type="ECO:0000313" key="2">
    <source>
        <dbReference type="EMBL" id="CAB4223452.1"/>
    </source>
</evidence>
<evidence type="ECO:0000256" key="1">
    <source>
        <dbReference type="SAM" id="Phobius"/>
    </source>
</evidence>
<name>A0A6J5T6T0_9CAUD</name>
<feature type="transmembrane region" description="Helical" evidence="1">
    <location>
        <begin position="22"/>
        <end position="40"/>
    </location>
</feature>
<dbReference type="EMBL" id="LR797531">
    <property type="protein sequence ID" value="CAB4223452.1"/>
    <property type="molecule type" value="Genomic_DNA"/>
</dbReference>
<proteinExistence type="predicted"/>
<keyword evidence="1" id="KW-1133">Transmembrane helix</keyword>
<accession>A0A6J5T6T0</accession>
<reference evidence="2" key="1">
    <citation type="submission" date="2020-05" db="EMBL/GenBank/DDBJ databases">
        <authorList>
            <person name="Chiriac C."/>
            <person name="Salcher M."/>
            <person name="Ghai R."/>
            <person name="Kavagutti S V."/>
        </authorList>
    </citation>
    <scope>NUCLEOTIDE SEQUENCE</scope>
</reference>
<protein>
    <submittedName>
        <fullName evidence="2">Uncharacterized protein</fullName>
    </submittedName>
</protein>
<gene>
    <name evidence="2" type="ORF">UFOVP1670_58</name>
</gene>
<keyword evidence="1" id="KW-0812">Transmembrane</keyword>
<sequence>MIQTDEDQYRQGKEPSRTASEIAIAAIIVMALVGTAYKVITTLIRWFA</sequence>
<organism evidence="2">
    <name type="scientific">uncultured Caudovirales phage</name>
    <dbReference type="NCBI Taxonomy" id="2100421"/>
    <lineage>
        <taxon>Viruses</taxon>
        <taxon>Duplodnaviria</taxon>
        <taxon>Heunggongvirae</taxon>
        <taxon>Uroviricota</taxon>
        <taxon>Caudoviricetes</taxon>
        <taxon>Peduoviridae</taxon>
        <taxon>Maltschvirus</taxon>
        <taxon>Maltschvirus maltsch</taxon>
    </lineage>
</organism>
<keyword evidence="1" id="KW-0472">Membrane</keyword>